<dbReference type="EMBL" id="RDQH01000327">
    <property type="protein sequence ID" value="RXI08425.1"/>
    <property type="molecule type" value="Genomic_DNA"/>
</dbReference>
<organism evidence="1 2">
    <name type="scientific">Malus domestica</name>
    <name type="common">Apple</name>
    <name type="synonym">Pyrus malus</name>
    <dbReference type="NCBI Taxonomy" id="3750"/>
    <lineage>
        <taxon>Eukaryota</taxon>
        <taxon>Viridiplantae</taxon>
        <taxon>Streptophyta</taxon>
        <taxon>Embryophyta</taxon>
        <taxon>Tracheophyta</taxon>
        <taxon>Spermatophyta</taxon>
        <taxon>Magnoliopsida</taxon>
        <taxon>eudicotyledons</taxon>
        <taxon>Gunneridae</taxon>
        <taxon>Pentapetalae</taxon>
        <taxon>rosids</taxon>
        <taxon>fabids</taxon>
        <taxon>Rosales</taxon>
        <taxon>Rosaceae</taxon>
        <taxon>Amygdaloideae</taxon>
        <taxon>Maleae</taxon>
        <taxon>Malus</taxon>
    </lineage>
</organism>
<reference evidence="1 2" key="1">
    <citation type="submission" date="2018-10" db="EMBL/GenBank/DDBJ databases">
        <title>A high-quality apple genome assembly.</title>
        <authorList>
            <person name="Hu J."/>
        </authorList>
    </citation>
    <scope>NUCLEOTIDE SEQUENCE [LARGE SCALE GENOMIC DNA]</scope>
    <source>
        <strain evidence="2">cv. HFTH1</strain>
        <tissue evidence="1">Young leaf</tissue>
    </source>
</reference>
<proteinExistence type="predicted"/>
<keyword evidence="2" id="KW-1185">Reference proteome</keyword>
<protein>
    <submittedName>
        <fullName evidence="1">Uncharacterized protein</fullName>
    </submittedName>
</protein>
<dbReference type="Proteomes" id="UP000290289">
    <property type="component" value="Chromosome 1"/>
</dbReference>
<comment type="caution">
    <text evidence="1">The sequence shown here is derived from an EMBL/GenBank/DDBJ whole genome shotgun (WGS) entry which is preliminary data.</text>
</comment>
<sequence>MPSSFSYLTCMTCLNNKGLLDVSSSIFLSSLETHKMRMREGERECGGVRALVHVSSCRRITWSWHGSEDPEPRLRAKFSSLFARRLGAGSHSSAGFGYKKMNGINVVAHKAVPGGPNPLHN</sequence>
<name>A0A498KRV0_MALDO</name>
<evidence type="ECO:0000313" key="2">
    <source>
        <dbReference type="Proteomes" id="UP000290289"/>
    </source>
</evidence>
<evidence type="ECO:0000313" key="1">
    <source>
        <dbReference type="EMBL" id="RXI08425.1"/>
    </source>
</evidence>
<gene>
    <name evidence="1" type="ORF">DVH24_022569</name>
</gene>
<dbReference type="AlphaFoldDB" id="A0A498KRV0"/>
<accession>A0A498KRV0</accession>